<comment type="function">
    <text evidence="1 9">May be involved in recombinational repair of damaged DNA.</text>
</comment>
<dbReference type="InterPro" id="IPR027417">
    <property type="entry name" value="P-loop_NTPase"/>
</dbReference>
<keyword evidence="10" id="KW-0175">Coiled coil</keyword>
<name>A0A6G6GQ54_9FLAO</name>
<evidence type="ECO:0000256" key="9">
    <source>
        <dbReference type="PIRNR" id="PIRNR003128"/>
    </source>
</evidence>
<feature type="coiled-coil region" evidence="10">
    <location>
        <begin position="151"/>
        <end position="185"/>
    </location>
</feature>
<dbReference type="GO" id="GO:0006281">
    <property type="term" value="P:DNA repair"/>
    <property type="evidence" value="ECO:0007669"/>
    <property type="project" value="UniProtKB-KW"/>
</dbReference>
<comment type="similarity">
    <text evidence="2 9">Belongs to the RecN family.</text>
</comment>
<dbReference type="Proteomes" id="UP000505306">
    <property type="component" value="Chromosome"/>
</dbReference>
<evidence type="ECO:0000256" key="8">
    <source>
        <dbReference type="ARBA" id="ARBA00033408"/>
    </source>
</evidence>
<protein>
    <recommendedName>
        <fullName evidence="3 9">DNA repair protein RecN</fullName>
    </recommendedName>
    <alternativeName>
        <fullName evidence="8 9">Recombination protein N</fullName>
    </alternativeName>
</protein>
<dbReference type="Gene3D" id="3.40.50.300">
    <property type="entry name" value="P-loop containing nucleotide triphosphate hydrolases"/>
    <property type="match status" value="2"/>
</dbReference>
<dbReference type="PANTHER" id="PTHR11059:SF0">
    <property type="entry name" value="DNA REPAIR PROTEIN RECN"/>
    <property type="match status" value="1"/>
</dbReference>
<gene>
    <name evidence="12" type="primary">recN</name>
    <name evidence="12" type="ORF">G5B37_14460</name>
</gene>
<dbReference type="NCBIfam" id="TIGR00634">
    <property type="entry name" value="recN"/>
    <property type="match status" value="1"/>
</dbReference>
<evidence type="ECO:0000256" key="2">
    <source>
        <dbReference type="ARBA" id="ARBA00009441"/>
    </source>
</evidence>
<dbReference type="PANTHER" id="PTHR11059">
    <property type="entry name" value="DNA REPAIR PROTEIN RECN"/>
    <property type="match status" value="1"/>
</dbReference>
<dbReference type="InterPro" id="IPR004604">
    <property type="entry name" value="DNA_recomb/repair_RecN"/>
</dbReference>
<evidence type="ECO:0000256" key="7">
    <source>
        <dbReference type="ARBA" id="ARBA00023204"/>
    </source>
</evidence>
<dbReference type="CDD" id="cd03241">
    <property type="entry name" value="ABC_RecN"/>
    <property type="match status" value="1"/>
</dbReference>
<keyword evidence="13" id="KW-1185">Reference proteome</keyword>
<evidence type="ECO:0000256" key="1">
    <source>
        <dbReference type="ARBA" id="ARBA00003618"/>
    </source>
</evidence>
<dbReference type="GO" id="GO:0005524">
    <property type="term" value="F:ATP binding"/>
    <property type="evidence" value="ECO:0007669"/>
    <property type="project" value="UniProtKB-KW"/>
</dbReference>
<dbReference type="AlphaFoldDB" id="A0A6G6GQ54"/>
<dbReference type="SUPFAM" id="SSF52540">
    <property type="entry name" value="P-loop containing nucleoside triphosphate hydrolases"/>
    <property type="match status" value="2"/>
</dbReference>
<dbReference type="InterPro" id="IPR003395">
    <property type="entry name" value="RecF/RecN/SMC_N"/>
</dbReference>
<keyword evidence="4" id="KW-0547">Nucleotide-binding</keyword>
<dbReference type="GO" id="GO:0006310">
    <property type="term" value="P:DNA recombination"/>
    <property type="evidence" value="ECO:0007669"/>
    <property type="project" value="InterPro"/>
</dbReference>
<keyword evidence="5 9" id="KW-0227">DNA damage</keyword>
<evidence type="ECO:0000256" key="4">
    <source>
        <dbReference type="ARBA" id="ARBA00022741"/>
    </source>
</evidence>
<dbReference type="Pfam" id="PF02463">
    <property type="entry name" value="SMC_N"/>
    <property type="match status" value="1"/>
</dbReference>
<accession>A0A6G6GQ54</accession>
<dbReference type="RefSeq" id="WP_164680727.1">
    <property type="nucleotide sequence ID" value="NZ_CP049057.1"/>
</dbReference>
<evidence type="ECO:0000256" key="6">
    <source>
        <dbReference type="ARBA" id="ARBA00022840"/>
    </source>
</evidence>
<keyword evidence="6" id="KW-0067">ATP-binding</keyword>
<evidence type="ECO:0000313" key="13">
    <source>
        <dbReference type="Proteomes" id="UP000505306"/>
    </source>
</evidence>
<evidence type="ECO:0000256" key="5">
    <source>
        <dbReference type="ARBA" id="ARBA00022763"/>
    </source>
</evidence>
<sequence length="550" mass="61361">MLTTLSIKNYALIEDVKVDFANGLTTITGETGAGKSILLGALSLLLGKRAEMSSVKDAAKKCVIEGEFLITDYGFAEIFAQLAFDYEDHTIIRREILPSGKSRAFVNDSPVNLSQLQQLGERLVDIHSQHETRSLLSEVNQLEVVDAVSGNESLLHEYRESLKAYRKLQAELAQLITEKETANKELDYHTFLYNELEEAKLGSIDQDELEETYEKLNNAETIQEGLAAALRVLADEPIGSIETAKEARLQFNKLKGFSSEYESLWERLNSVIIELEDISDSITNEADAIEADPSQLFQTQERLQTLYKLQQKHSAATVDELLAIEADLALKIETTSNLEQQIELLRASIESAKESLKTISEKIRKKRKEVLPQLREKLEFLLRDLGLPNANFQFNLVPVSEFKETGADSLQWLFSANKGVAPSAIQKVASGGELSRIMLSIKAVLAQHKKLPTLIFDEIDTGVSGEIAQQMASIMEQMSKGMQVFSITHLPQIAAKGNQQIKVYKEDVNDITVTQLKQLSEDERIVEIAQMIGGHTLTDSALAHARQLRN</sequence>
<reference evidence="12 13" key="1">
    <citation type="submission" date="2020-02" db="EMBL/GenBank/DDBJ databases">
        <title>Complete genome sequence of Flavobacteriaceae bacterium.</title>
        <authorList>
            <person name="Kim S.-J."/>
            <person name="Kim Y.-S."/>
            <person name="Kim K.-H."/>
        </authorList>
    </citation>
    <scope>NUCLEOTIDE SEQUENCE [LARGE SCALE GENOMIC DNA]</scope>
    <source>
        <strain evidence="12 13">RR4-40</strain>
    </source>
</reference>
<feature type="coiled-coil region" evidence="10">
    <location>
        <begin position="335"/>
        <end position="369"/>
    </location>
</feature>
<organism evidence="12 13">
    <name type="scientific">Rasiella rasia</name>
    <dbReference type="NCBI Taxonomy" id="2744027"/>
    <lineage>
        <taxon>Bacteria</taxon>
        <taxon>Pseudomonadati</taxon>
        <taxon>Bacteroidota</taxon>
        <taxon>Flavobacteriia</taxon>
        <taxon>Flavobacteriales</taxon>
        <taxon>Flavobacteriaceae</taxon>
        <taxon>Rasiella</taxon>
    </lineage>
</organism>
<dbReference type="KEGG" id="mgel:G5B37_14460"/>
<evidence type="ECO:0000259" key="11">
    <source>
        <dbReference type="Pfam" id="PF02463"/>
    </source>
</evidence>
<feature type="domain" description="RecF/RecN/SMC N-terminal" evidence="11">
    <location>
        <begin position="2"/>
        <end position="507"/>
    </location>
</feature>
<dbReference type="GO" id="GO:0009432">
    <property type="term" value="P:SOS response"/>
    <property type="evidence" value="ECO:0007669"/>
    <property type="project" value="TreeGrafter"/>
</dbReference>
<dbReference type="PIRSF" id="PIRSF003128">
    <property type="entry name" value="RecN"/>
    <property type="match status" value="1"/>
</dbReference>
<evidence type="ECO:0000256" key="10">
    <source>
        <dbReference type="SAM" id="Coils"/>
    </source>
</evidence>
<dbReference type="GO" id="GO:0043590">
    <property type="term" value="C:bacterial nucleoid"/>
    <property type="evidence" value="ECO:0007669"/>
    <property type="project" value="TreeGrafter"/>
</dbReference>
<dbReference type="EMBL" id="CP049057">
    <property type="protein sequence ID" value="QIE60716.1"/>
    <property type="molecule type" value="Genomic_DNA"/>
</dbReference>
<keyword evidence="7 9" id="KW-0234">DNA repair</keyword>
<evidence type="ECO:0000256" key="3">
    <source>
        <dbReference type="ARBA" id="ARBA00021315"/>
    </source>
</evidence>
<evidence type="ECO:0000313" key="12">
    <source>
        <dbReference type="EMBL" id="QIE60716.1"/>
    </source>
</evidence>
<proteinExistence type="inferred from homology"/>